<gene>
    <name evidence="6" type="primary">alx_6</name>
    <name evidence="6" type="ORF">GALL_501160</name>
</gene>
<dbReference type="PANTHER" id="PTHR30238">
    <property type="entry name" value="MEMBRANE BOUND PREDICTED REDOX MODULATOR"/>
    <property type="match status" value="1"/>
</dbReference>
<dbReference type="EMBL" id="MLJW01005397">
    <property type="protein sequence ID" value="OIQ68294.1"/>
    <property type="molecule type" value="Genomic_DNA"/>
</dbReference>
<comment type="caution">
    <text evidence="6">The sequence shown here is derived from an EMBL/GenBank/DDBJ whole genome shotgun (WGS) entry which is preliminary data.</text>
</comment>
<dbReference type="Pfam" id="PF03741">
    <property type="entry name" value="TerC"/>
    <property type="match status" value="1"/>
</dbReference>
<feature type="transmembrane region" description="Helical" evidence="5">
    <location>
        <begin position="230"/>
        <end position="246"/>
    </location>
</feature>
<evidence type="ECO:0000256" key="5">
    <source>
        <dbReference type="SAM" id="Phobius"/>
    </source>
</evidence>
<evidence type="ECO:0000256" key="3">
    <source>
        <dbReference type="ARBA" id="ARBA00022989"/>
    </source>
</evidence>
<dbReference type="GO" id="GO:0016020">
    <property type="term" value="C:membrane"/>
    <property type="evidence" value="ECO:0007669"/>
    <property type="project" value="UniProtKB-SubCell"/>
</dbReference>
<protein>
    <submittedName>
        <fullName evidence="6">Inner membrane protein alx</fullName>
    </submittedName>
</protein>
<dbReference type="AlphaFoldDB" id="A0A1J5PAG3"/>
<name>A0A1J5PAG3_9ZZZZ</name>
<feature type="transmembrane region" description="Helical" evidence="5">
    <location>
        <begin position="6"/>
        <end position="25"/>
    </location>
</feature>
<comment type="subcellular location">
    <subcellularLocation>
        <location evidence="1">Membrane</location>
        <topology evidence="1">Multi-pass membrane protein</topology>
    </subcellularLocation>
</comment>
<feature type="transmembrane region" description="Helical" evidence="5">
    <location>
        <begin position="169"/>
        <end position="196"/>
    </location>
</feature>
<evidence type="ECO:0000256" key="1">
    <source>
        <dbReference type="ARBA" id="ARBA00004141"/>
    </source>
</evidence>
<feature type="transmembrane region" description="Helical" evidence="5">
    <location>
        <begin position="202"/>
        <end position="223"/>
    </location>
</feature>
<proteinExistence type="predicted"/>
<evidence type="ECO:0000313" key="6">
    <source>
        <dbReference type="EMBL" id="OIQ68294.1"/>
    </source>
</evidence>
<evidence type="ECO:0000256" key="4">
    <source>
        <dbReference type="ARBA" id="ARBA00023136"/>
    </source>
</evidence>
<dbReference type="PANTHER" id="PTHR30238:SF0">
    <property type="entry name" value="THYLAKOID MEMBRANE PROTEIN TERC, CHLOROPLASTIC"/>
    <property type="match status" value="1"/>
</dbReference>
<evidence type="ECO:0000256" key="2">
    <source>
        <dbReference type="ARBA" id="ARBA00022692"/>
    </source>
</evidence>
<feature type="transmembrane region" description="Helical" evidence="5">
    <location>
        <begin position="128"/>
        <end position="148"/>
    </location>
</feature>
<dbReference type="InterPro" id="IPR005496">
    <property type="entry name" value="Integral_membrane_TerC"/>
</dbReference>
<keyword evidence="2 5" id="KW-0812">Transmembrane</keyword>
<keyword evidence="4 5" id="KW-0472">Membrane</keyword>
<keyword evidence="3 5" id="KW-1133">Transmembrane helix</keyword>
<feature type="transmembrane region" description="Helical" evidence="5">
    <location>
        <begin position="258"/>
        <end position="279"/>
    </location>
</feature>
<feature type="transmembrane region" description="Helical" evidence="5">
    <location>
        <begin position="37"/>
        <end position="55"/>
    </location>
</feature>
<feature type="transmembrane region" description="Helical" evidence="5">
    <location>
        <begin position="67"/>
        <end position="89"/>
    </location>
</feature>
<accession>A0A1J5PAG3</accession>
<feature type="transmembrane region" description="Helical" evidence="5">
    <location>
        <begin position="101"/>
        <end position="122"/>
    </location>
</feature>
<sequence>MATASMWYWTVAVLGVVMSIDFYLAARNPRRVSSREASIWVAFYILLAIGFAIVLKFNLSPEASGQFLAGWLTEYSLSIDNLFVFLIIFSRLRVPEKSVQSVLLIGIALALILRGLFIALGALMLHKFVWTFFIFGVFLLFTAGRLLYQGGGDEDWHEGRVVAFFRRRGIRIFGIAVVAIGTTDLFFALDSIPAIFGLTNDPYLVFTANAFALMGLRQLYVLLGSLLGRLVHLSKGLAVILGFIGLKLISEGANGPEIGLGITLTVIVLTLVITTIASLRSNPKLELE</sequence>
<reference evidence="6" key="1">
    <citation type="submission" date="2016-10" db="EMBL/GenBank/DDBJ databases">
        <title>Sequence of Gallionella enrichment culture.</title>
        <authorList>
            <person name="Poehlein A."/>
            <person name="Muehling M."/>
            <person name="Daniel R."/>
        </authorList>
    </citation>
    <scope>NUCLEOTIDE SEQUENCE</scope>
</reference>
<organism evidence="6">
    <name type="scientific">mine drainage metagenome</name>
    <dbReference type="NCBI Taxonomy" id="410659"/>
    <lineage>
        <taxon>unclassified sequences</taxon>
        <taxon>metagenomes</taxon>
        <taxon>ecological metagenomes</taxon>
    </lineage>
</organism>